<organism evidence="1 2">
    <name type="scientific">Biostraticola tofi</name>
    <dbReference type="NCBI Taxonomy" id="466109"/>
    <lineage>
        <taxon>Bacteria</taxon>
        <taxon>Pseudomonadati</taxon>
        <taxon>Pseudomonadota</taxon>
        <taxon>Gammaproteobacteria</taxon>
        <taxon>Enterobacterales</taxon>
        <taxon>Bruguierivoracaceae</taxon>
        <taxon>Biostraticola</taxon>
    </lineage>
</organism>
<keyword evidence="2" id="KW-1185">Reference proteome</keyword>
<reference evidence="1 2" key="1">
    <citation type="submission" date="2019-03" db="EMBL/GenBank/DDBJ databases">
        <title>Genomic Encyclopedia of Type Strains, Phase IV (KMG-IV): sequencing the most valuable type-strain genomes for metagenomic binning, comparative biology and taxonomic classification.</title>
        <authorList>
            <person name="Goeker M."/>
        </authorList>
    </citation>
    <scope>NUCLEOTIDE SEQUENCE [LARGE SCALE GENOMIC DNA]</scope>
    <source>
        <strain evidence="1 2">DSM 19580</strain>
    </source>
</reference>
<dbReference type="EMBL" id="SMCR01000004">
    <property type="protein sequence ID" value="TCV96910.1"/>
    <property type="molecule type" value="Genomic_DNA"/>
</dbReference>
<comment type="caution">
    <text evidence="1">The sequence shown here is derived from an EMBL/GenBank/DDBJ whole genome shotgun (WGS) entry which is preliminary data.</text>
</comment>
<proteinExistence type="predicted"/>
<accession>A0A4R3YWE3</accession>
<name>A0A4R3YWE3_9GAMM</name>
<sequence>METRDNETGRLGQNGRRRLLRVLRLAAARSELFLTTLRLAAEPQQDGRFRIQYRQRNPDIFQPLAAEGYFLGEPGRIMLHGMASGLLQRFRQVQYLQPGWTPGCCKKWP</sequence>
<evidence type="ECO:0000313" key="2">
    <source>
        <dbReference type="Proteomes" id="UP000295719"/>
    </source>
</evidence>
<evidence type="ECO:0000313" key="1">
    <source>
        <dbReference type="EMBL" id="TCV96910.1"/>
    </source>
</evidence>
<dbReference type="AlphaFoldDB" id="A0A4R3YWE3"/>
<dbReference type="Proteomes" id="UP000295719">
    <property type="component" value="Unassembled WGS sequence"/>
</dbReference>
<gene>
    <name evidence="1" type="ORF">EDC52_104351</name>
</gene>
<protein>
    <submittedName>
        <fullName evidence="1">Uncharacterized protein</fullName>
    </submittedName>
</protein>